<dbReference type="Pfam" id="PF12802">
    <property type="entry name" value="MarR_2"/>
    <property type="match status" value="1"/>
</dbReference>
<dbReference type="Gene3D" id="1.10.10.10">
    <property type="entry name" value="Winged helix-like DNA-binding domain superfamily/Winged helix DNA-binding domain"/>
    <property type="match status" value="1"/>
</dbReference>
<evidence type="ECO:0000259" key="1">
    <source>
        <dbReference type="PROSITE" id="PS50995"/>
    </source>
</evidence>
<keyword evidence="3" id="KW-1185">Reference proteome</keyword>
<evidence type="ECO:0000313" key="2">
    <source>
        <dbReference type="EMBL" id="TDD47343.1"/>
    </source>
</evidence>
<dbReference type="PANTHER" id="PTHR33164:SF43">
    <property type="entry name" value="HTH-TYPE TRANSCRIPTIONAL REPRESSOR YETL"/>
    <property type="match status" value="1"/>
</dbReference>
<dbReference type="SUPFAM" id="SSF46785">
    <property type="entry name" value="Winged helix' DNA-binding domain"/>
    <property type="match status" value="1"/>
</dbReference>
<dbReference type="GO" id="GO:0003700">
    <property type="term" value="F:DNA-binding transcription factor activity"/>
    <property type="evidence" value="ECO:0007669"/>
    <property type="project" value="InterPro"/>
</dbReference>
<dbReference type="PANTHER" id="PTHR33164">
    <property type="entry name" value="TRANSCRIPTIONAL REGULATOR, MARR FAMILY"/>
    <property type="match status" value="1"/>
</dbReference>
<protein>
    <submittedName>
        <fullName evidence="2">MarR family transcriptional regulator</fullName>
    </submittedName>
</protein>
<dbReference type="InterPro" id="IPR039422">
    <property type="entry name" value="MarR/SlyA-like"/>
</dbReference>
<dbReference type="Proteomes" id="UP000295124">
    <property type="component" value="Unassembled WGS sequence"/>
</dbReference>
<dbReference type="InterPro" id="IPR036390">
    <property type="entry name" value="WH_DNA-bd_sf"/>
</dbReference>
<accession>A0A4R4YQE1</accession>
<dbReference type="InterPro" id="IPR000835">
    <property type="entry name" value="HTH_MarR-typ"/>
</dbReference>
<dbReference type="SMART" id="SM00347">
    <property type="entry name" value="HTH_MARR"/>
    <property type="match status" value="1"/>
</dbReference>
<dbReference type="InterPro" id="IPR036388">
    <property type="entry name" value="WH-like_DNA-bd_sf"/>
</dbReference>
<evidence type="ECO:0000313" key="3">
    <source>
        <dbReference type="Proteomes" id="UP000295124"/>
    </source>
</evidence>
<name>A0A4R4YQE1_9ACTN</name>
<reference evidence="2 3" key="1">
    <citation type="submission" date="2019-03" db="EMBL/GenBank/DDBJ databases">
        <title>Draft genome sequences of novel Actinobacteria.</title>
        <authorList>
            <person name="Sahin N."/>
            <person name="Ay H."/>
            <person name="Saygin H."/>
        </authorList>
    </citation>
    <scope>NUCLEOTIDE SEQUENCE [LARGE SCALE GENOMIC DNA]</scope>
    <source>
        <strain evidence="2 3">JCM 13523</strain>
    </source>
</reference>
<feature type="domain" description="HTH marR-type" evidence="1">
    <location>
        <begin position="1"/>
        <end position="126"/>
    </location>
</feature>
<comment type="caution">
    <text evidence="2">The sequence shown here is derived from an EMBL/GenBank/DDBJ whole genome shotgun (WGS) entry which is preliminary data.</text>
</comment>
<dbReference type="GO" id="GO:0006950">
    <property type="term" value="P:response to stress"/>
    <property type="evidence" value="ECO:0007669"/>
    <property type="project" value="TreeGrafter"/>
</dbReference>
<dbReference type="OrthoDB" id="3177763at2"/>
<dbReference type="EMBL" id="SMKX01000154">
    <property type="protein sequence ID" value="TDD47343.1"/>
    <property type="molecule type" value="Genomic_DNA"/>
</dbReference>
<dbReference type="PROSITE" id="PS50995">
    <property type="entry name" value="HTH_MARR_2"/>
    <property type="match status" value="1"/>
</dbReference>
<organism evidence="2 3">
    <name type="scientific">Kribbella antibiotica</name>
    <dbReference type="NCBI Taxonomy" id="190195"/>
    <lineage>
        <taxon>Bacteria</taxon>
        <taxon>Bacillati</taxon>
        <taxon>Actinomycetota</taxon>
        <taxon>Actinomycetes</taxon>
        <taxon>Propionibacteriales</taxon>
        <taxon>Kribbellaceae</taxon>
        <taxon>Kribbella</taxon>
    </lineage>
</organism>
<proteinExistence type="predicted"/>
<dbReference type="AlphaFoldDB" id="A0A4R4YQE1"/>
<gene>
    <name evidence="2" type="ORF">E1263_34770</name>
</gene>
<sequence length="141" mass="15046">MMVAAGRALTRRVEDELATVGLTLRHYGALAHLSHRPDLSYSDLARRAGITSQSMHATVRALEAQGAVQRTLPGHGHAARLEVTEHGKQLLAEASAAAERLDQELFSGLNEQDRDALRVGLMALVPAQVRGSAQTSDSDGS</sequence>